<evidence type="ECO:0000256" key="10">
    <source>
        <dbReference type="ARBA" id="ARBA00048045"/>
    </source>
</evidence>
<dbReference type="InterPro" id="IPR016192">
    <property type="entry name" value="APOBEC/CMP_deaminase_Zn-bd"/>
</dbReference>
<dbReference type="EC" id="3.5.4.33" evidence="4"/>
<dbReference type="FunFam" id="3.40.140.10:FF:000005">
    <property type="entry name" value="tRNA-specific adenosine deaminase"/>
    <property type="match status" value="1"/>
</dbReference>
<feature type="domain" description="CMP/dCMP-type deaminase" evidence="11">
    <location>
        <begin position="3"/>
        <end position="114"/>
    </location>
</feature>
<comment type="cofactor">
    <cofactor evidence="1">
        <name>Zn(2+)</name>
        <dbReference type="ChEBI" id="CHEBI:29105"/>
    </cofactor>
</comment>
<dbReference type="InterPro" id="IPR028883">
    <property type="entry name" value="tRNA_aden_deaminase"/>
</dbReference>
<comment type="caution">
    <text evidence="12">The sequence shown here is derived from an EMBL/GenBank/DDBJ whole genome shotgun (WGS) entry which is preliminary data.</text>
</comment>
<dbReference type="InterPro" id="IPR058535">
    <property type="entry name" value="MafB19-deam"/>
</dbReference>
<dbReference type="InterPro" id="IPR002125">
    <property type="entry name" value="CMP_dCMP_dom"/>
</dbReference>
<dbReference type="InterPro" id="IPR016193">
    <property type="entry name" value="Cytidine_deaminase-like"/>
</dbReference>
<evidence type="ECO:0000313" key="12">
    <source>
        <dbReference type="EMBL" id="KKL63958.1"/>
    </source>
</evidence>
<dbReference type="SUPFAM" id="SSF53927">
    <property type="entry name" value="Cytidine deaminase-like"/>
    <property type="match status" value="1"/>
</dbReference>
<organism evidence="12">
    <name type="scientific">marine sediment metagenome</name>
    <dbReference type="NCBI Taxonomy" id="412755"/>
    <lineage>
        <taxon>unclassified sequences</taxon>
        <taxon>metagenomes</taxon>
        <taxon>ecological metagenomes</taxon>
    </lineage>
</organism>
<proteinExistence type="inferred from homology"/>
<evidence type="ECO:0000256" key="1">
    <source>
        <dbReference type="ARBA" id="ARBA00001947"/>
    </source>
</evidence>
<evidence type="ECO:0000256" key="2">
    <source>
        <dbReference type="ARBA" id="ARBA00010669"/>
    </source>
</evidence>
<dbReference type="CDD" id="cd01285">
    <property type="entry name" value="nucleoside_deaminase"/>
    <property type="match status" value="1"/>
</dbReference>
<evidence type="ECO:0000259" key="11">
    <source>
        <dbReference type="PROSITE" id="PS51747"/>
    </source>
</evidence>
<dbReference type="AlphaFoldDB" id="A0A0F9DQ76"/>
<reference evidence="12" key="1">
    <citation type="journal article" date="2015" name="Nature">
        <title>Complex archaea that bridge the gap between prokaryotes and eukaryotes.</title>
        <authorList>
            <person name="Spang A."/>
            <person name="Saw J.H."/>
            <person name="Jorgensen S.L."/>
            <person name="Zaremba-Niedzwiedzka K."/>
            <person name="Martijn J."/>
            <person name="Lind A.E."/>
            <person name="van Eijk R."/>
            <person name="Schleper C."/>
            <person name="Guy L."/>
            <person name="Ettema T.J."/>
        </authorList>
    </citation>
    <scope>NUCLEOTIDE SEQUENCE</scope>
</reference>
<comment type="catalytic activity">
    <reaction evidence="10">
        <text>adenosine(34) in tRNA + H2O + H(+) = inosine(34) in tRNA + NH4(+)</text>
        <dbReference type="Rhea" id="RHEA:43168"/>
        <dbReference type="Rhea" id="RHEA-COMP:10373"/>
        <dbReference type="Rhea" id="RHEA-COMP:10374"/>
        <dbReference type="ChEBI" id="CHEBI:15377"/>
        <dbReference type="ChEBI" id="CHEBI:15378"/>
        <dbReference type="ChEBI" id="CHEBI:28938"/>
        <dbReference type="ChEBI" id="CHEBI:74411"/>
        <dbReference type="ChEBI" id="CHEBI:82852"/>
        <dbReference type="EC" id="3.5.4.33"/>
    </reaction>
</comment>
<keyword evidence="8" id="KW-0378">Hydrolase</keyword>
<keyword evidence="7" id="KW-0479">Metal-binding</keyword>
<dbReference type="EMBL" id="LAZR01027993">
    <property type="protein sequence ID" value="KKL63958.1"/>
    <property type="molecule type" value="Genomic_DNA"/>
</dbReference>
<comment type="subunit">
    <text evidence="3">Homodimer.</text>
</comment>
<sequence>MSESDHRWMQRALELAAHAESTGEVPVGAVIVLDDKIIGEGWNQPISSHDPTAHAEIIALRQACSHMGNYRLPEAQIFITLEPCIMCAGALIHARVARCVFAAEESKTGAAGSNIDAFSIANINHRVQCESGLLRDESSQLIKYFFKSRR</sequence>
<dbReference type="PROSITE" id="PS51747">
    <property type="entry name" value="CYT_DCMP_DEAMINASES_2"/>
    <property type="match status" value="1"/>
</dbReference>
<evidence type="ECO:0000256" key="3">
    <source>
        <dbReference type="ARBA" id="ARBA00011738"/>
    </source>
</evidence>
<dbReference type="GO" id="GO:0008270">
    <property type="term" value="F:zinc ion binding"/>
    <property type="evidence" value="ECO:0007669"/>
    <property type="project" value="InterPro"/>
</dbReference>
<dbReference type="GO" id="GO:0002100">
    <property type="term" value="P:tRNA wobble adenosine to inosine editing"/>
    <property type="evidence" value="ECO:0007669"/>
    <property type="project" value="InterPro"/>
</dbReference>
<keyword evidence="9" id="KW-0862">Zinc</keyword>
<evidence type="ECO:0000256" key="4">
    <source>
        <dbReference type="ARBA" id="ARBA00012740"/>
    </source>
</evidence>
<dbReference type="PANTHER" id="PTHR11079">
    <property type="entry name" value="CYTOSINE DEAMINASE FAMILY MEMBER"/>
    <property type="match status" value="1"/>
</dbReference>
<dbReference type="PANTHER" id="PTHR11079:SF202">
    <property type="entry name" value="TRNA-SPECIFIC ADENOSINE DEAMINASE"/>
    <property type="match status" value="1"/>
</dbReference>
<comment type="similarity">
    <text evidence="2">Belongs to the cytidine and deoxycytidylate deaminase family. ADAT2 subfamily.</text>
</comment>
<evidence type="ECO:0000256" key="6">
    <source>
        <dbReference type="ARBA" id="ARBA00022694"/>
    </source>
</evidence>
<dbReference type="Pfam" id="PF14437">
    <property type="entry name" value="MafB19-deam"/>
    <property type="match status" value="1"/>
</dbReference>
<evidence type="ECO:0000256" key="8">
    <source>
        <dbReference type="ARBA" id="ARBA00022801"/>
    </source>
</evidence>
<dbReference type="HAMAP" id="MF_00972">
    <property type="entry name" value="tRNA_aden_deaminase"/>
    <property type="match status" value="1"/>
</dbReference>
<dbReference type="NCBIfam" id="NF008113">
    <property type="entry name" value="PRK10860.1"/>
    <property type="match status" value="1"/>
</dbReference>
<dbReference type="GO" id="GO:0052717">
    <property type="term" value="F:tRNA-specific adenosine-34 deaminase activity"/>
    <property type="evidence" value="ECO:0007669"/>
    <property type="project" value="UniProtKB-EC"/>
</dbReference>
<evidence type="ECO:0000256" key="9">
    <source>
        <dbReference type="ARBA" id="ARBA00022833"/>
    </source>
</evidence>
<protein>
    <recommendedName>
        <fullName evidence="5">tRNA-specific adenosine deaminase 2</fullName>
        <ecNumber evidence="4">3.5.4.33</ecNumber>
    </recommendedName>
</protein>
<evidence type="ECO:0000256" key="7">
    <source>
        <dbReference type="ARBA" id="ARBA00022723"/>
    </source>
</evidence>
<name>A0A0F9DQ76_9ZZZZ</name>
<accession>A0A0F9DQ76</accession>
<keyword evidence="6" id="KW-0819">tRNA processing</keyword>
<gene>
    <name evidence="12" type="ORF">LCGC14_2169900</name>
</gene>
<evidence type="ECO:0000256" key="5">
    <source>
        <dbReference type="ARBA" id="ARBA00019216"/>
    </source>
</evidence>
<dbReference type="Gene3D" id="3.40.140.10">
    <property type="entry name" value="Cytidine Deaminase, domain 2"/>
    <property type="match status" value="1"/>
</dbReference>
<dbReference type="PROSITE" id="PS00903">
    <property type="entry name" value="CYT_DCMP_DEAMINASES_1"/>
    <property type="match status" value="1"/>
</dbReference>